<protein>
    <submittedName>
        <fullName evidence="1">Uncharacterized protein</fullName>
    </submittedName>
</protein>
<dbReference type="SUPFAM" id="SSF143437">
    <property type="entry name" value="THUMP domain-like"/>
    <property type="match status" value="1"/>
</dbReference>
<evidence type="ECO:0000313" key="1">
    <source>
        <dbReference type="EMBL" id="HGI88454.1"/>
    </source>
</evidence>
<dbReference type="AlphaFoldDB" id="A0A7C4BD66"/>
<gene>
    <name evidence="1" type="ORF">ENV14_08750</name>
</gene>
<name>A0A7C4BD66_9CREN</name>
<organism evidence="1">
    <name type="scientific">Ignisphaera aggregans</name>
    <dbReference type="NCBI Taxonomy" id="334771"/>
    <lineage>
        <taxon>Archaea</taxon>
        <taxon>Thermoproteota</taxon>
        <taxon>Thermoprotei</taxon>
        <taxon>Desulfurococcales</taxon>
        <taxon>Desulfurococcaceae</taxon>
        <taxon>Ignisphaera</taxon>
    </lineage>
</organism>
<proteinExistence type="predicted"/>
<sequence length="183" mass="20937">MSFNVIVTLEPSRENIDWAFSQINSCVGTSYVIVRVRSSLILLSVADPYKFWFDVKKCVYGKDTPLHRVIPVDAVVDPLIDRVAEKAQQYALARIPENATYRITLHGKVFTVDDRGRLIKMHSTDAIRIVAEKINRKVDLDNPDWVVYIRTVNIRRWRSVIAISVAKSIVFKNIRIGEPSDPL</sequence>
<reference evidence="1" key="1">
    <citation type="journal article" date="2020" name="mSystems">
        <title>Genome- and Community-Level Interaction Insights into Carbon Utilization and Element Cycling Functions of Hydrothermarchaeota in Hydrothermal Sediment.</title>
        <authorList>
            <person name="Zhou Z."/>
            <person name="Liu Y."/>
            <person name="Xu W."/>
            <person name="Pan J."/>
            <person name="Luo Z.H."/>
            <person name="Li M."/>
        </authorList>
    </citation>
    <scope>NUCLEOTIDE SEQUENCE [LARGE SCALE GENOMIC DNA]</scope>
    <source>
        <strain evidence="1">SpSt-732</strain>
    </source>
</reference>
<comment type="caution">
    <text evidence="1">The sequence shown here is derived from an EMBL/GenBank/DDBJ whole genome shotgun (WGS) entry which is preliminary data.</text>
</comment>
<dbReference type="EMBL" id="DTFF01000077">
    <property type="protein sequence ID" value="HGI88454.1"/>
    <property type="molecule type" value="Genomic_DNA"/>
</dbReference>
<accession>A0A7C4BD66</accession>